<comment type="caution">
    <text evidence="3">The sequence shown here is derived from an EMBL/GenBank/DDBJ whole genome shotgun (WGS) entry which is preliminary data.</text>
</comment>
<dbReference type="Proteomes" id="UP000886520">
    <property type="component" value="Chromosome 6"/>
</dbReference>
<dbReference type="GO" id="GO:0036159">
    <property type="term" value="P:inner dynein arm assembly"/>
    <property type="evidence" value="ECO:0007669"/>
    <property type="project" value="InterPro"/>
</dbReference>
<dbReference type="InterPro" id="IPR033290">
    <property type="entry name" value="CCDC39"/>
</dbReference>
<dbReference type="PANTHER" id="PTHR18962">
    <property type="entry name" value="COILED-COIL DOMAIN-CONTAINING PROTEIN 39"/>
    <property type="match status" value="1"/>
</dbReference>
<name>A0A9D4V3G0_ADICA</name>
<dbReference type="AlphaFoldDB" id="A0A9D4V3G0"/>
<sequence length="607" mass="71136">MRVKTFRDEHPVSRIECFGAEMFRSGAEQLFSWMSSKITDKFVDQKSQAWPFHVQAKESLEEQEERTTIMEEHMRRLEQEILQTQCRSDAKRREIATEEHLRKLAQMEVARLQRDLVRLQKESEETTSATRSLDASIFKANEKMEKFRLLMQWNKEELDQWAKAAEQKDEDNFALQMYTKTDNAKLKELYLEAERVSNEVCTLQETLDTEVTATQSTQIELDKTADVFRTLHRERKELIQLWEDSVETIHKRDESIHKTAEEFARNKARVRDEKRQLDELAEKLAKEIQLINELKKQVMSKEEEAVKSQEHFLKEEASTKEAEEELVLMQRTLELAIAHLASLRSQYHQAEEDLSKKKEKVQEVSKKFQDTKHKVEEEMVLLDTLDKKRQELERILTEEENKLKVAKKEVNIVKEKHYEASEKLNAMCDKEKDTVYEIKGANTQSTALNNQIHQMEENVLKLDELLYTTEFQIQCLERKVARASGERSDIEAKESREKMAELDKELELKKSEEALVLSQIKKAEEDGRAAKRKNEELVKKVSDYSEKNSELTLASETGLQAVKGMVKQKEEKMLARDLLQMEVNRLQGILNLKTGVLSLYLFLVTQD</sequence>
<feature type="coiled-coil region" evidence="2">
    <location>
        <begin position="260"/>
        <end position="540"/>
    </location>
</feature>
<organism evidence="3 4">
    <name type="scientific">Adiantum capillus-veneris</name>
    <name type="common">Maidenhair fern</name>
    <dbReference type="NCBI Taxonomy" id="13818"/>
    <lineage>
        <taxon>Eukaryota</taxon>
        <taxon>Viridiplantae</taxon>
        <taxon>Streptophyta</taxon>
        <taxon>Embryophyta</taxon>
        <taxon>Tracheophyta</taxon>
        <taxon>Polypodiopsida</taxon>
        <taxon>Polypodiidae</taxon>
        <taxon>Polypodiales</taxon>
        <taxon>Pteridineae</taxon>
        <taxon>Pteridaceae</taxon>
        <taxon>Vittarioideae</taxon>
        <taxon>Adiantum</taxon>
    </lineage>
</organism>
<accession>A0A9D4V3G0</accession>
<dbReference type="EMBL" id="JABFUD020000006">
    <property type="protein sequence ID" value="KAI5078558.1"/>
    <property type="molecule type" value="Genomic_DNA"/>
</dbReference>
<dbReference type="GO" id="GO:0003341">
    <property type="term" value="P:cilium movement"/>
    <property type="evidence" value="ECO:0007669"/>
    <property type="project" value="InterPro"/>
</dbReference>
<keyword evidence="4" id="KW-1185">Reference proteome</keyword>
<evidence type="ECO:0000313" key="3">
    <source>
        <dbReference type="EMBL" id="KAI5078558.1"/>
    </source>
</evidence>
<evidence type="ECO:0000313" key="4">
    <source>
        <dbReference type="Proteomes" id="UP000886520"/>
    </source>
</evidence>
<dbReference type="OrthoDB" id="10259720at2759"/>
<dbReference type="PANTHER" id="PTHR18962:SF0">
    <property type="entry name" value="COILED-COIL DOMAIN-CONTAINING PROTEIN 39"/>
    <property type="match status" value="1"/>
</dbReference>
<evidence type="ECO:0000256" key="2">
    <source>
        <dbReference type="SAM" id="Coils"/>
    </source>
</evidence>
<keyword evidence="1 2" id="KW-0175">Coiled coil</keyword>
<feature type="coiled-coil region" evidence="2">
    <location>
        <begin position="60"/>
        <end position="129"/>
    </location>
</feature>
<gene>
    <name evidence="3" type="ORF">GOP47_0006229</name>
</gene>
<evidence type="ECO:0000256" key="1">
    <source>
        <dbReference type="ARBA" id="ARBA00023054"/>
    </source>
</evidence>
<proteinExistence type="predicted"/>
<evidence type="ECO:0008006" key="5">
    <source>
        <dbReference type="Google" id="ProtNLM"/>
    </source>
</evidence>
<reference evidence="3" key="1">
    <citation type="submission" date="2021-01" db="EMBL/GenBank/DDBJ databases">
        <title>Adiantum capillus-veneris genome.</title>
        <authorList>
            <person name="Fang Y."/>
            <person name="Liao Q."/>
        </authorList>
    </citation>
    <scope>NUCLEOTIDE SEQUENCE</scope>
    <source>
        <strain evidence="3">H3</strain>
        <tissue evidence="3">Leaf</tissue>
    </source>
</reference>
<dbReference type="Pfam" id="PF24161">
    <property type="entry name" value="CCDC39"/>
    <property type="match status" value="1"/>
</dbReference>
<dbReference type="GO" id="GO:0005930">
    <property type="term" value="C:axoneme"/>
    <property type="evidence" value="ECO:0007669"/>
    <property type="project" value="InterPro"/>
</dbReference>
<protein>
    <recommendedName>
        <fullName evidence="5">Coiled-coil domain-containing protein 39</fullName>
    </recommendedName>
</protein>
<dbReference type="GO" id="GO:0060285">
    <property type="term" value="P:cilium-dependent cell motility"/>
    <property type="evidence" value="ECO:0007669"/>
    <property type="project" value="TreeGrafter"/>
</dbReference>